<evidence type="ECO:0000313" key="3">
    <source>
        <dbReference type="Proteomes" id="UP000827807"/>
    </source>
</evidence>
<keyword evidence="3" id="KW-1185">Reference proteome</keyword>
<dbReference type="Proteomes" id="UP000827807">
    <property type="component" value="Segment"/>
</dbReference>
<evidence type="ECO:0000313" key="2">
    <source>
        <dbReference type="EMBL" id="UGO46644.1"/>
    </source>
</evidence>
<organism evidence="2 3">
    <name type="scientific">Shigella phage vB_SboD_StarDew</name>
    <dbReference type="NCBI Taxonomy" id="2902747"/>
    <lineage>
        <taxon>Viruses</taxon>
        <taxon>Duplodnaviria</taxon>
        <taxon>Heunggongvirae</taxon>
        <taxon>Uroviricota</taxon>
        <taxon>Caudoviricetes</taxon>
        <taxon>Dhillonvirus</taxon>
        <taxon>Dhillonvirus stardew</taxon>
    </lineage>
</organism>
<accession>A0AAE8YNH2</accession>
<keyword evidence="1" id="KW-0472">Membrane</keyword>
<reference evidence="2 3" key="1">
    <citation type="submission" date="2021-11" db="EMBL/GenBank/DDBJ databases">
        <authorList>
            <person name="Thurgood T.L."/>
            <person name="Thompson D.W."/>
            <person name="Green C."/>
            <person name="Huhem E."/>
            <person name="Johnson L."/>
            <person name="Tayler S."/>
            <person name="Taylor A."/>
            <person name="Grose J.H."/>
        </authorList>
    </citation>
    <scope>NUCLEOTIDE SEQUENCE [LARGE SCALE GENOMIC DNA]</scope>
</reference>
<feature type="transmembrane region" description="Helical" evidence="1">
    <location>
        <begin position="20"/>
        <end position="42"/>
    </location>
</feature>
<keyword evidence="1" id="KW-1133">Transmembrane helix</keyword>
<protein>
    <submittedName>
        <fullName evidence="2">Uncharacterized protein</fullName>
    </submittedName>
</protein>
<keyword evidence="1" id="KW-0812">Transmembrane</keyword>
<gene>
    <name evidence="2" type="ORF">STARDEW_33</name>
</gene>
<name>A0AAE8YNH2_9CAUD</name>
<sequence>MIPGDSDMKSLFFDYDGDLRFWVLLTLMIAVCVCVPTAAIYYTERYECNTVYPEQTGRNTQWRYGVCWVEMDGKFIPRDEIRTTELK</sequence>
<dbReference type="EMBL" id="OL615010">
    <property type="protein sequence ID" value="UGO46644.1"/>
    <property type="molecule type" value="Genomic_DNA"/>
</dbReference>
<evidence type="ECO:0000256" key="1">
    <source>
        <dbReference type="SAM" id="Phobius"/>
    </source>
</evidence>
<proteinExistence type="predicted"/>